<dbReference type="SUPFAM" id="SSF56349">
    <property type="entry name" value="DNA breaking-rejoining enzymes"/>
    <property type="match status" value="1"/>
</dbReference>
<dbReference type="Gene3D" id="1.10.443.10">
    <property type="entry name" value="Intergrase catalytic core"/>
    <property type="match status" value="1"/>
</dbReference>
<dbReference type="InterPro" id="IPR013762">
    <property type="entry name" value="Integrase-like_cat_sf"/>
</dbReference>
<evidence type="ECO:0000259" key="2">
    <source>
        <dbReference type="PROSITE" id="PS51898"/>
    </source>
</evidence>
<evidence type="ECO:0000313" key="3">
    <source>
        <dbReference type="EMBL" id="REE84572.1"/>
    </source>
</evidence>
<dbReference type="Pfam" id="PF00589">
    <property type="entry name" value="Phage_integrase"/>
    <property type="match status" value="1"/>
</dbReference>
<protein>
    <submittedName>
        <fullName evidence="3">Site-specific recombinase XerD</fullName>
    </submittedName>
</protein>
<feature type="domain" description="Tyr recombinase" evidence="2">
    <location>
        <begin position="397"/>
        <end position="581"/>
    </location>
</feature>
<dbReference type="OrthoDB" id="107900at2"/>
<name>A0A3D9S7R4_9BACL</name>
<dbReference type="GO" id="GO:0006310">
    <property type="term" value="P:DNA recombination"/>
    <property type="evidence" value="ECO:0007669"/>
    <property type="project" value="UniProtKB-KW"/>
</dbReference>
<dbReference type="Proteomes" id="UP000256304">
    <property type="component" value="Unassembled WGS sequence"/>
</dbReference>
<evidence type="ECO:0000256" key="1">
    <source>
        <dbReference type="ARBA" id="ARBA00023172"/>
    </source>
</evidence>
<dbReference type="InterPro" id="IPR011010">
    <property type="entry name" value="DNA_brk_join_enz"/>
</dbReference>
<dbReference type="EMBL" id="QTTN01000014">
    <property type="protein sequence ID" value="REE84572.1"/>
    <property type="molecule type" value="Genomic_DNA"/>
</dbReference>
<reference evidence="3 4" key="1">
    <citation type="submission" date="2018-08" db="EMBL/GenBank/DDBJ databases">
        <title>Genomic Encyclopedia of Type Strains, Phase III (KMG-III): the genomes of soil and plant-associated and newly described type strains.</title>
        <authorList>
            <person name="Whitman W."/>
        </authorList>
    </citation>
    <scope>NUCLEOTIDE SEQUENCE [LARGE SCALE GENOMIC DNA]</scope>
    <source>
        <strain evidence="3 4">CGMCC 1.10966</strain>
    </source>
</reference>
<keyword evidence="1" id="KW-0233">DNA recombination</keyword>
<gene>
    <name evidence="3" type="ORF">A8990_114107</name>
</gene>
<organism evidence="3 4">
    <name type="scientific">Paenibacillus taihuensis</name>
    <dbReference type="NCBI Taxonomy" id="1156355"/>
    <lineage>
        <taxon>Bacteria</taxon>
        <taxon>Bacillati</taxon>
        <taxon>Bacillota</taxon>
        <taxon>Bacilli</taxon>
        <taxon>Bacillales</taxon>
        <taxon>Paenibacillaceae</taxon>
        <taxon>Paenibacillus</taxon>
    </lineage>
</organism>
<dbReference type="CDD" id="cd00397">
    <property type="entry name" value="DNA_BRE_C"/>
    <property type="match status" value="1"/>
</dbReference>
<dbReference type="AlphaFoldDB" id="A0A3D9S7R4"/>
<dbReference type="GO" id="GO:0015074">
    <property type="term" value="P:DNA integration"/>
    <property type="evidence" value="ECO:0007669"/>
    <property type="project" value="InterPro"/>
</dbReference>
<proteinExistence type="predicted"/>
<dbReference type="RefSeq" id="WP_116189611.1">
    <property type="nucleotide sequence ID" value="NZ_QTTN01000014.1"/>
</dbReference>
<dbReference type="InterPro" id="IPR002104">
    <property type="entry name" value="Integrase_catalytic"/>
</dbReference>
<keyword evidence="4" id="KW-1185">Reference proteome</keyword>
<evidence type="ECO:0000313" key="4">
    <source>
        <dbReference type="Proteomes" id="UP000256304"/>
    </source>
</evidence>
<sequence length="694" mass="82237">MSESPQNNVRVYFGDPRYIELSTFDLQGVKSEELKKEIKEYLKSVTTELDMSKKNNRKTYIYPIRYLIEYFSYKDILTIKDISEEAIRKYEDFLMEIGIEDGHRDKTNRASNNQKIIWRVIRYTLISSSEKEQFTYDRWLIDKQNVYLGNNSGIVSFAGLPENIKNDLKSFLIQCEERLTQKNTFKSLVLYPIRLLIDYCIDYEINEITEITIDEYKIYLEKNDREIYKSESNRKKIGPNVNILNLLWIFQDEKINPFFYDRDFWDLTKLKIEESRLSLIDLRESISFRGITNGKNKKLQQVYIRHLIEDTSLTLSTILRKHYMIRRIMINFKNGIEQVPREEIIIFIKEEYGEKMQGSILNDLKDMFFYLYETSNIDDPILYQTDLIKRNKKHVNRTVDEYIVNQIFNILDRIPDDLMLIYLIIYCTGVRISEALTIKSDALFTNSKGCLLRTYSTKMKKEQFSAIPIELYVMIDSYIKEKCYESNVEYVFKSKRNPELPMKSGYFREKIHKQFEDHEIKSSTGENYRIDIHGYRHRLGTEMHEHRISLFIIQKALHHESVQMTIAYIDILEKDIKESYKDFFDKNGDKIVPDPKSERVVIILNYLDKAFNMQALPNGICTLPVKLGKCAHANACLTCNHFGTNANYLDILRQQLIETDHILEESYKNDWIMQIATNEEVKKNLENLIAKLGG</sequence>
<accession>A0A3D9S7R4</accession>
<dbReference type="PROSITE" id="PS51898">
    <property type="entry name" value="TYR_RECOMBINASE"/>
    <property type="match status" value="1"/>
</dbReference>
<comment type="caution">
    <text evidence="3">The sequence shown here is derived from an EMBL/GenBank/DDBJ whole genome shotgun (WGS) entry which is preliminary data.</text>
</comment>
<dbReference type="GO" id="GO:0003677">
    <property type="term" value="F:DNA binding"/>
    <property type="evidence" value="ECO:0007669"/>
    <property type="project" value="InterPro"/>
</dbReference>